<gene>
    <name evidence="2" type="ORF">NDU88_008157</name>
</gene>
<feature type="region of interest" description="Disordered" evidence="1">
    <location>
        <begin position="63"/>
        <end position="132"/>
    </location>
</feature>
<feature type="compositionally biased region" description="Basic residues" evidence="1">
    <location>
        <begin position="116"/>
        <end position="126"/>
    </location>
</feature>
<proteinExistence type="predicted"/>
<evidence type="ECO:0000256" key="1">
    <source>
        <dbReference type="SAM" id="MobiDB-lite"/>
    </source>
</evidence>
<dbReference type="EMBL" id="JANPWB010000012">
    <property type="protein sequence ID" value="KAJ1119974.1"/>
    <property type="molecule type" value="Genomic_DNA"/>
</dbReference>
<protein>
    <submittedName>
        <fullName evidence="2">Uncharacterized protein</fullName>
    </submittedName>
</protein>
<name>A0AAV7NZG2_PLEWA</name>
<evidence type="ECO:0000313" key="3">
    <source>
        <dbReference type="Proteomes" id="UP001066276"/>
    </source>
</evidence>
<dbReference type="Proteomes" id="UP001066276">
    <property type="component" value="Chromosome 8"/>
</dbReference>
<comment type="caution">
    <text evidence="2">The sequence shown here is derived from an EMBL/GenBank/DDBJ whole genome shotgun (WGS) entry which is preliminary data.</text>
</comment>
<organism evidence="2 3">
    <name type="scientific">Pleurodeles waltl</name>
    <name type="common">Iberian ribbed newt</name>
    <dbReference type="NCBI Taxonomy" id="8319"/>
    <lineage>
        <taxon>Eukaryota</taxon>
        <taxon>Metazoa</taxon>
        <taxon>Chordata</taxon>
        <taxon>Craniata</taxon>
        <taxon>Vertebrata</taxon>
        <taxon>Euteleostomi</taxon>
        <taxon>Amphibia</taxon>
        <taxon>Batrachia</taxon>
        <taxon>Caudata</taxon>
        <taxon>Salamandroidea</taxon>
        <taxon>Salamandridae</taxon>
        <taxon>Pleurodelinae</taxon>
        <taxon>Pleurodeles</taxon>
    </lineage>
</organism>
<reference evidence="2" key="1">
    <citation type="journal article" date="2022" name="bioRxiv">
        <title>Sequencing and chromosome-scale assembly of the giantPleurodeles waltlgenome.</title>
        <authorList>
            <person name="Brown T."/>
            <person name="Elewa A."/>
            <person name="Iarovenko S."/>
            <person name="Subramanian E."/>
            <person name="Araus A.J."/>
            <person name="Petzold A."/>
            <person name="Susuki M."/>
            <person name="Suzuki K.-i.T."/>
            <person name="Hayashi T."/>
            <person name="Toyoda A."/>
            <person name="Oliveira C."/>
            <person name="Osipova E."/>
            <person name="Leigh N.D."/>
            <person name="Simon A."/>
            <person name="Yun M.H."/>
        </authorList>
    </citation>
    <scope>NUCLEOTIDE SEQUENCE</scope>
    <source>
        <strain evidence="2">20211129_DDA</strain>
        <tissue evidence="2">Liver</tissue>
    </source>
</reference>
<dbReference type="AlphaFoldDB" id="A0AAV7NZG2"/>
<keyword evidence="3" id="KW-1185">Reference proteome</keyword>
<evidence type="ECO:0000313" key="2">
    <source>
        <dbReference type="EMBL" id="KAJ1119974.1"/>
    </source>
</evidence>
<sequence>MEQDSTAQALQQMEITLRNHTSEFEKGLQAIIETRTTLESKIGAVVANVGLLRADQRVLADRVSNRKVHHQRPMQPYLQTGTHRIPDKAALGENPVPAVQDLQGGAHRPPDQARVGRPHYQGRRSPRSPGGM</sequence>
<accession>A0AAV7NZG2</accession>